<evidence type="ECO:0000313" key="4">
    <source>
        <dbReference type="EMBL" id="PTB40114.1"/>
    </source>
</evidence>
<reference evidence="4 5" key="1">
    <citation type="submission" date="2016-07" db="EMBL/GenBank/DDBJ databases">
        <title>Multiple horizontal gene transfer events from other fungi enriched the ability of initially mycotrophic Trichoderma (Ascomycota) to feed on dead plant biomass.</title>
        <authorList>
            <consortium name="DOE Joint Genome Institute"/>
            <person name="Aerts A."/>
            <person name="Atanasova L."/>
            <person name="Chenthamara K."/>
            <person name="Zhang J."/>
            <person name="Grujic M."/>
            <person name="Henrissat B."/>
            <person name="Kuo A."/>
            <person name="Salamov A."/>
            <person name="Lipzen A."/>
            <person name="Labutti K."/>
            <person name="Barry K."/>
            <person name="Miao Y."/>
            <person name="Rahimi M.J."/>
            <person name="Shen Q."/>
            <person name="Grigoriev I.V."/>
            <person name="Kubicek C.P."/>
            <person name="Druzhinina I.S."/>
        </authorList>
    </citation>
    <scope>NUCLEOTIDE SEQUENCE [LARGE SCALE GENOMIC DNA]</scope>
    <source>
        <strain evidence="4 5">CBS 433.97</strain>
    </source>
</reference>
<keyword evidence="5" id="KW-1185">Reference proteome</keyword>
<keyword evidence="3" id="KW-0560">Oxidoreductase</keyword>
<dbReference type="AlphaFoldDB" id="A0A2T3Z5P2"/>
<proteinExistence type="inferred from homology"/>
<evidence type="ECO:0000256" key="2">
    <source>
        <dbReference type="ARBA" id="ARBA00022857"/>
    </source>
</evidence>
<dbReference type="InterPro" id="IPR051468">
    <property type="entry name" value="Fungal_SecMetab_SDRs"/>
</dbReference>
<accession>A0A2T3Z5P2</accession>
<dbReference type="PANTHER" id="PTHR43544:SF7">
    <property type="entry name" value="NADB-LER2"/>
    <property type="match status" value="1"/>
</dbReference>
<evidence type="ECO:0008006" key="6">
    <source>
        <dbReference type="Google" id="ProtNLM"/>
    </source>
</evidence>
<name>A0A2T3Z5P2_TRIA4</name>
<dbReference type="InterPro" id="IPR036291">
    <property type="entry name" value="NAD(P)-bd_dom_sf"/>
</dbReference>
<evidence type="ECO:0000256" key="3">
    <source>
        <dbReference type="ARBA" id="ARBA00023002"/>
    </source>
</evidence>
<protein>
    <recommendedName>
        <fullName evidence="6">NAD(P)-binding protein</fullName>
    </recommendedName>
</protein>
<dbReference type="Proteomes" id="UP000240493">
    <property type="component" value="Unassembled WGS sequence"/>
</dbReference>
<dbReference type="SUPFAM" id="SSF51735">
    <property type="entry name" value="NAD(P)-binding Rossmann-fold domains"/>
    <property type="match status" value="1"/>
</dbReference>
<dbReference type="PANTHER" id="PTHR43544">
    <property type="entry name" value="SHORT-CHAIN DEHYDROGENASE/REDUCTASE"/>
    <property type="match status" value="1"/>
</dbReference>
<dbReference type="PROSITE" id="PS00061">
    <property type="entry name" value="ADH_SHORT"/>
    <property type="match status" value="1"/>
</dbReference>
<sequence length="260" mass="27635">MAEKTVYLITGANRGLGFALVAALLLRQHHIVIASTRHATIPSELEALPRNPTSSILHVTAAQEPWPPETQGNGAPNLSTAKLQSSLSQAHQNIDHIDVVIANAGTTGARESILETKQENLLECLQVNALAPLELLQASWPLLQRAQAPKFVLIGSIAGSVSGIDETGRWSNAVYGASKAAGHYLIRKAGKELEGQLAVCVIHPGWVQSETGNKRAIAQGLDKAPVTLEASTEGILDEIAQMTPGKDAGFRTFDHGSIAW</sequence>
<dbReference type="Pfam" id="PF00106">
    <property type="entry name" value="adh_short"/>
    <property type="match status" value="1"/>
</dbReference>
<dbReference type="InterPro" id="IPR002347">
    <property type="entry name" value="SDR_fam"/>
</dbReference>
<evidence type="ECO:0000313" key="5">
    <source>
        <dbReference type="Proteomes" id="UP000240493"/>
    </source>
</evidence>
<dbReference type="GO" id="GO:0005737">
    <property type="term" value="C:cytoplasm"/>
    <property type="evidence" value="ECO:0007669"/>
    <property type="project" value="TreeGrafter"/>
</dbReference>
<organism evidence="4 5">
    <name type="scientific">Trichoderma asperellum (strain ATCC 204424 / CBS 433.97 / NBRC 101777)</name>
    <dbReference type="NCBI Taxonomy" id="1042311"/>
    <lineage>
        <taxon>Eukaryota</taxon>
        <taxon>Fungi</taxon>
        <taxon>Dikarya</taxon>
        <taxon>Ascomycota</taxon>
        <taxon>Pezizomycotina</taxon>
        <taxon>Sordariomycetes</taxon>
        <taxon>Hypocreomycetidae</taxon>
        <taxon>Hypocreales</taxon>
        <taxon>Hypocreaceae</taxon>
        <taxon>Trichoderma</taxon>
    </lineage>
</organism>
<dbReference type="GO" id="GO:0016491">
    <property type="term" value="F:oxidoreductase activity"/>
    <property type="evidence" value="ECO:0007669"/>
    <property type="project" value="UniProtKB-KW"/>
</dbReference>
<dbReference type="EMBL" id="KZ679263">
    <property type="protein sequence ID" value="PTB40114.1"/>
    <property type="molecule type" value="Genomic_DNA"/>
</dbReference>
<comment type="similarity">
    <text evidence="1">Belongs to the short-chain dehydrogenases/reductases (SDR) family.</text>
</comment>
<dbReference type="InterPro" id="IPR020904">
    <property type="entry name" value="Sc_DH/Rdtase_CS"/>
</dbReference>
<dbReference type="OrthoDB" id="7289984at2759"/>
<gene>
    <name evidence="4" type="ORF">M441DRAFT_27983</name>
</gene>
<evidence type="ECO:0000256" key="1">
    <source>
        <dbReference type="ARBA" id="ARBA00006484"/>
    </source>
</evidence>
<dbReference type="PRINTS" id="PR00081">
    <property type="entry name" value="GDHRDH"/>
</dbReference>
<keyword evidence="2" id="KW-0521">NADP</keyword>
<dbReference type="Gene3D" id="3.40.50.720">
    <property type="entry name" value="NAD(P)-binding Rossmann-like Domain"/>
    <property type="match status" value="1"/>
</dbReference>